<dbReference type="Pfam" id="PF01551">
    <property type="entry name" value="Peptidase_M23"/>
    <property type="match status" value="1"/>
</dbReference>
<dbReference type="Gene3D" id="2.70.70.10">
    <property type="entry name" value="Glucose Permease (Domain IIA)"/>
    <property type="match status" value="1"/>
</dbReference>
<dbReference type="AlphaFoldDB" id="A0A2M8L6P7"/>
<dbReference type="EMBL" id="PFEM01000036">
    <property type="protein sequence ID" value="PJE69915.1"/>
    <property type="molecule type" value="Genomic_DNA"/>
</dbReference>
<evidence type="ECO:0000313" key="3">
    <source>
        <dbReference type="EMBL" id="PJE69915.1"/>
    </source>
</evidence>
<gene>
    <name evidence="3" type="ORF">COU97_02635</name>
</gene>
<dbReference type="Proteomes" id="UP000231579">
    <property type="component" value="Unassembled WGS sequence"/>
</dbReference>
<keyword evidence="1" id="KW-0732">Signal</keyword>
<dbReference type="SUPFAM" id="SSF51261">
    <property type="entry name" value="Duplicated hybrid motif"/>
    <property type="match status" value="1"/>
</dbReference>
<dbReference type="InterPro" id="IPR011055">
    <property type="entry name" value="Dup_hybrid_motif"/>
</dbReference>
<feature type="domain" description="M23ase beta-sheet core" evidence="2">
    <location>
        <begin position="133"/>
        <end position="228"/>
    </location>
</feature>
<protein>
    <recommendedName>
        <fullName evidence="2">M23ase beta-sheet core domain-containing protein</fullName>
    </recommendedName>
</protein>
<dbReference type="InterPro" id="IPR050570">
    <property type="entry name" value="Cell_wall_metabolism_enzyme"/>
</dbReference>
<dbReference type="GO" id="GO:0004222">
    <property type="term" value="F:metalloendopeptidase activity"/>
    <property type="evidence" value="ECO:0007669"/>
    <property type="project" value="TreeGrafter"/>
</dbReference>
<sequence>MQFSLTFGKQQLAVSLSRKRGRPRNPSCYRLHQLVAYLKRLVTDKHLAGHPASRVLRRVFENGKIKKALGLNLAGLILLTGLATPTESILKNNSETEEIVSLTVNAQEVETVTQHTVRLPLDSFVITQGYSFFHRGVDLKEVTGAPIYPIMDGTVEAVFDLHFGYGKHLIINHGSGRKSLYAHLSKIIAQKDQAVDKNTVIGLVGSTGLSTGSHLHLEIWEDGRPLNPLVVLQ</sequence>
<dbReference type="PANTHER" id="PTHR21666">
    <property type="entry name" value="PEPTIDASE-RELATED"/>
    <property type="match status" value="1"/>
</dbReference>
<proteinExistence type="predicted"/>
<accession>A0A2M8L6P7</accession>
<name>A0A2M8L6P7_9BACT</name>
<reference evidence="4" key="1">
    <citation type="submission" date="2017-09" db="EMBL/GenBank/DDBJ databases">
        <title>Depth-based differentiation of microbial function through sediment-hosted aquifers and enrichment of novel symbionts in the deep terrestrial subsurface.</title>
        <authorList>
            <person name="Probst A.J."/>
            <person name="Ladd B."/>
            <person name="Jarett J.K."/>
            <person name="Geller-Mcgrath D.E."/>
            <person name="Sieber C.M.K."/>
            <person name="Emerson J.B."/>
            <person name="Anantharaman K."/>
            <person name="Thomas B.C."/>
            <person name="Malmstrom R."/>
            <person name="Stieglmeier M."/>
            <person name="Klingl A."/>
            <person name="Woyke T."/>
            <person name="Ryan C.M."/>
            <person name="Banfield J.F."/>
        </authorList>
    </citation>
    <scope>NUCLEOTIDE SEQUENCE [LARGE SCALE GENOMIC DNA]</scope>
</reference>
<dbReference type="CDD" id="cd12797">
    <property type="entry name" value="M23_peptidase"/>
    <property type="match status" value="1"/>
</dbReference>
<evidence type="ECO:0000259" key="2">
    <source>
        <dbReference type="Pfam" id="PF01551"/>
    </source>
</evidence>
<evidence type="ECO:0000256" key="1">
    <source>
        <dbReference type="ARBA" id="ARBA00022729"/>
    </source>
</evidence>
<evidence type="ECO:0000313" key="4">
    <source>
        <dbReference type="Proteomes" id="UP000231579"/>
    </source>
</evidence>
<dbReference type="InterPro" id="IPR016047">
    <property type="entry name" value="M23ase_b-sheet_dom"/>
</dbReference>
<organism evidence="3 4">
    <name type="scientific">Candidatus Shapirobacteria bacterium CG10_big_fil_rev_8_21_14_0_10_48_15</name>
    <dbReference type="NCBI Taxonomy" id="1974484"/>
    <lineage>
        <taxon>Bacteria</taxon>
        <taxon>Candidatus Shapironibacteriota</taxon>
    </lineage>
</organism>
<comment type="caution">
    <text evidence="3">The sequence shown here is derived from an EMBL/GenBank/DDBJ whole genome shotgun (WGS) entry which is preliminary data.</text>
</comment>
<dbReference type="PANTHER" id="PTHR21666:SF289">
    <property type="entry name" value="L-ALA--D-GLU ENDOPEPTIDASE"/>
    <property type="match status" value="1"/>
</dbReference>